<proteinExistence type="predicted"/>
<dbReference type="Proteomes" id="UP000789595">
    <property type="component" value="Unassembled WGS sequence"/>
</dbReference>
<feature type="transmembrane region" description="Helical" evidence="6">
    <location>
        <begin position="244"/>
        <end position="262"/>
    </location>
</feature>
<evidence type="ECO:0000256" key="2">
    <source>
        <dbReference type="ARBA" id="ARBA00022692"/>
    </source>
</evidence>
<keyword evidence="9" id="KW-1185">Reference proteome</keyword>
<feature type="transmembrane region" description="Helical" evidence="6">
    <location>
        <begin position="308"/>
        <end position="329"/>
    </location>
</feature>
<evidence type="ECO:0000259" key="7">
    <source>
        <dbReference type="Pfam" id="PF00892"/>
    </source>
</evidence>
<keyword evidence="2 6" id="KW-0812">Transmembrane</keyword>
<evidence type="ECO:0000256" key="3">
    <source>
        <dbReference type="ARBA" id="ARBA00022989"/>
    </source>
</evidence>
<protein>
    <recommendedName>
        <fullName evidence="7">EamA domain-containing protein</fullName>
    </recommendedName>
</protein>
<evidence type="ECO:0000256" key="1">
    <source>
        <dbReference type="ARBA" id="ARBA00004141"/>
    </source>
</evidence>
<feature type="domain" description="EamA" evidence="7">
    <location>
        <begin position="24"/>
        <end position="146"/>
    </location>
</feature>
<dbReference type="AlphaFoldDB" id="A0A8J2WY33"/>
<evidence type="ECO:0000256" key="6">
    <source>
        <dbReference type="SAM" id="Phobius"/>
    </source>
</evidence>
<keyword evidence="4 6" id="KW-0472">Membrane</keyword>
<dbReference type="InterPro" id="IPR000620">
    <property type="entry name" value="EamA_dom"/>
</dbReference>
<sequence>MAPTHKGSIPSPARVHGALGLCQVLFGAGAVVGALGLPAFNPLVFALLREALAAPLLATAAYLTTRTTFTDVAPYSRLFGECGTLIFGNQVLFVVGLKLSNPVAGAIWQPSQPIFTAALASFIGAETPSPLRFAGVALAFLGCATMVSFRAHETHTSGGNLTRELCGHVCFFGNCLCTSGYVLRSKQLLRRFPALCVTAGSYVVAALCMLVTCVLLNSNAYIVEFLCPDCTSAWAVPRGAWLPLLYWVLCQSCAAYALMTWANRVASASLVSGYSALQPVTAAVLAAVAVALEWAPACTPLSRGGSCLAYPGVGDLGAVGVFAGLYLVVASEPAATSSRDPVDPAPLLSAEKSSSEALGP</sequence>
<feature type="transmembrane region" description="Helical" evidence="6">
    <location>
        <begin position="274"/>
        <end position="296"/>
    </location>
</feature>
<feature type="domain" description="EamA" evidence="7">
    <location>
        <begin position="167"/>
        <end position="288"/>
    </location>
</feature>
<feature type="transmembrane region" description="Helical" evidence="6">
    <location>
        <begin position="195"/>
        <end position="217"/>
    </location>
</feature>
<evidence type="ECO:0000256" key="5">
    <source>
        <dbReference type="SAM" id="MobiDB-lite"/>
    </source>
</evidence>
<dbReference type="SUPFAM" id="SSF103481">
    <property type="entry name" value="Multidrug resistance efflux transporter EmrE"/>
    <property type="match status" value="2"/>
</dbReference>
<gene>
    <name evidence="8" type="ORF">PECAL_3P21220</name>
</gene>
<dbReference type="Pfam" id="PF00892">
    <property type="entry name" value="EamA"/>
    <property type="match status" value="2"/>
</dbReference>
<evidence type="ECO:0000313" key="8">
    <source>
        <dbReference type="EMBL" id="CAH0372144.1"/>
    </source>
</evidence>
<feature type="compositionally biased region" description="Low complexity" evidence="5">
    <location>
        <begin position="345"/>
        <end position="360"/>
    </location>
</feature>
<comment type="caution">
    <text evidence="8">The sequence shown here is derived from an EMBL/GenBank/DDBJ whole genome shotgun (WGS) entry which is preliminary data.</text>
</comment>
<dbReference type="OrthoDB" id="199713at2759"/>
<feature type="transmembrane region" description="Helical" evidence="6">
    <location>
        <begin position="15"/>
        <end position="37"/>
    </location>
</feature>
<feature type="region of interest" description="Disordered" evidence="5">
    <location>
        <begin position="334"/>
        <end position="360"/>
    </location>
</feature>
<dbReference type="InterPro" id="IPR037185">
    <property type="entry name" value="EmrE-like"/>
</dbReference>
<reference evidence="8" key="1">
    <citation type="submission" date="2021-11" db="EMBL/GenBank/DDBJ databases">
        <authorList>
            <consortium name="Genoscope - CEA"/>
            <person name="William W."/>
        </authorList>
    </citation>
    <scope>NUCLEOTIDE SEQUENCE</scope>
</reference>
<dbReference type="GO" id="GO:0016020">
    <property type="term" value="C:membrane"/>
    <property type="evidence" value="ECO:0007669"/>
    <property type="project" value="UniProtKB-SubCell"/>
</dbReference>
<comment type="subcellular location">
    <subcellularLocation>
        <location evidence="1">Membrane</location>
        <topology evidence="1">Multi-pass membrane protein</topology>
    </subcellularLocation>
</comment>
<evidence type="ECO:0000313" key="9">
    <source>
        <dbReference type="Proteomes" id="UP000789595"/>
    </source>
</evidence>
<keyword evidence="3 6" id="KW-1133">Transmembrane helix</keyword>
<dbReference type="GO" id="GO:0022857">
    <property type="term" value="F:transmembrane transporter activity"/>
    <property type="evidence" value="ECO:0007669"/>
    <property type="project" value="InterPro"/>
</dbReference>
<dbReference type="EMBL" id="CAKKNE010000003">
    <property type="protein sequence ID" value="CAH0372144.1"/>
    <property type="molecule type" value="Genomic_DNA"/>
</dbReference>
<dbReference type="PANTHER" id="PTHR31218">
    <property type="entry name" value="WAT1-RELATED PROTEIN"/>
    <property type="match status" value="1"/>
</dbReference>
<evidence type="ECO:0000256" key="4">
    <source>
        <dbReference type="ARBA" id="ARBA00023136"/>
    </source>
</evidence>
<name>A0A8J2WY33_9STRA</name>
<dbReference type="InterPro" id="IPR030184">
    <property type="entry name" value="WAT1-related"/>
</dbReference>
<accession>A0A8J2WY33</accession>
<organism evidence="8 9">
    <name type="scientific">Pelagomonas calceolata</name>
    <dbReference type="NCBI Taxonomy" id="35677"/>
    <lineage>
        <taxon>Eukaryota</taxon>
        <taxon>Sar</taxon>
        <taxon>Stramenopiles</taxon>
        <taxon>Ochrophyta</taxon>
        <taxon>Pelagophyceae</taxon>
        <taxon>Pelagomonadales</taxon>
        <taxon>Pelagomonadaceae</taxon>
        <taxon>Pelagomonas</taxon>
    </lineage>
</organism>